<evidence type="ECO:0000256" key="2">
    <source>
        <dbReference type="ARBA" id="ARBA00022670"/>
    </source>
</evidence>
<comment type="subcellular location">
    <subcellularLocation>
        <location evidence="1">Membrane</location>
        <topology evidence="1">Single-pass membrane protein</topology>
    </subcellularLocation>
</comment>
<dbReference type="Gene3D" id="3.40.390.10">
    <property type="entry name" value="Collagenase (Catalytic Domain)"/>
    <property type="match status" value="1"/>
</dbReference>
<feature type="domain" description="Cadherin" evidence="10">
    <location>
        <begin position="584"/>
        <end position="674"/>
    </location>
</feature>
<dbReference type="CDD" id="cd11304">
    <property type="entry name" value="Cadherin_repeat"/>
    <property type="match status" value="6"/>
</dbReference>
<dbReference type="SUPFAM" id="SSF51126">
    <property type="entry name" value="Pectin lyase-like"/>
    <property type="match status" value="1"/>
</dbReference>
<evidence type="ECO:0000313" key="12">
    <source>
        <dbReference type="Proteomes" id="UP001416858"/>
    </source>
</evidence>
<keyword evidence="7" id="KW-1133">Transmembrane helix</keyword>
<keyword evidence="2" id="KW-0645">Protease</keyword>
<dbReference type="Pfam" id="PF00028">
    <property type="entry name" value="Cadherin"/>
    <property type="match status" value="6"/>
</dbReference>
<proteinExistence type="predicted"/>
<dbReference type="InterPro" id="IPR015919">
    <property type="entry name" value="Cadherin-like_sf"/>
</dbReference>
<dbReference type="InterPro" id="IPR006644">
    <property type="entry name" value="Cadg"/>
</dbReference>
<evidence type="ECO:0000256" key="8">
    <source>
        <dbReference type="ARBA" id="ARBA00023180"/>
    </source>
</evidence>
<evidence type="ECO:0000256" key="7">
    <source>
        <dbReference type="ARBA" id="ARBA00022989"/>
    </source>
</evidence>
<dbReference type="Proteomes" id="UP001416858">
    <property type="component" value="Unassembled WGS sequence"/>
</dbReference>
<evidence type="ECO:0000259" key="10">
    <source>
        <dbReference type="PROSITE" id="PS50268"/>
    </source>
</evidence>
<evidence type="ECO:0000256" key="5">
    <source>
        <dbReference type="ARBA" id="ARBA00022801"/>
    </source>
</evidence>
<dbReference type="InterPro" id="IPR050174">
    <property type="entry name" value="Protocadherin/Cadherin-CA"/>
</dbReference>
<dbReference type="InterPro" id="IPR002126">
    <property type="entry name" value="Cadherin-like_dom"/>
</dbReference>
<evidence type="ECO:0000256" key="4">
    <source>
        <dbReference type="ARBA" id="ARBA00022723"/>
    </source>
</evidence>
<dbReference type="SUPFAM" id="SSF49313">
    <property type="entry name" value="Cadherin-like"/>
    <property type="match status" value="6"/>
</dbReference>
<dbReference type="Gene3D" id="2.60.40.60">
    <property type="entry name" value="Cadherins"/>
    <property type="match status" value="6"/>
</dbReference>
<evidence type="ECO:0000256" key="1">
    <source>
        <dbReference type="ARBA" id="ARBA00004167"/>
    </source>
</evidence>
<feature type="domain" description="Cadherin" evidence="10">
    <location>
        <begin position="692"/>
        <end position="783"/>
    </location>
</feature>
<dbReference type="SMART" id="SM00112">
    <property type="entry name" value="CA"/>
    <property type="match status" value="6"/>
</dbReference>
<sequence>MATGPSSLRQVTSPKRRRRPKSFRIAKSRQLLVECLESRHLLAGDVVFISSDTGGTIGGIDFSNEDILAYEQSSGKWSLYFDGSDVGLSNKNVDAFHVNQNDGTILLSVSIATTGIPGLGRVEDSDIIRFTPNQLGPGTSGTFDFFLDGSDVGLSPGSEDIDAISLDDSGNLIISTISNYIVPGSSGNLSGSNADLLLFSGNTGSDNNVGTWSTYFDGSDIGLTTSQEAIIGASVQVVGPTTLVHLTTKGAFDVPGLSGDFNDIIEVDVNTLGDNTTANSITLAVDVGSLGLSSTNLDGIQIGDFVGTETFQGLDFYFSSEGGGSLGGVSFSDDDILRFDSTTGSTSMFFDGSDVGVTMDIDGFVVESDTSILISLGSPQSLPGIGLVDGSDIVRFSGTLGEDTLGSFTMIFDGSDVGLDGYYENVDGMAIDPVSGNLVISTNGDFSVPGSSGTVTGNSRDLLVFSDIALGTNTVGTFSIFQNGASVGLNATSEDVTGIWIDPLGLGTFVNTNGSYSVPGLSGTGADIFSPAIPLLLFDSIKNDIGSLPIDGIHVAVQNSPPEIVSDGGGALASVNVDENQVFVTDVDSTDPDGDVEGAGLSYAITGGDDSALFIVATSTGELTFLAAPDFENPADSGADGTYEVEVTVTDSGGLSDSQLISITVVDVNDAPVITSDGGGATAAVNAAENQTAVTTVTASDEDLPAQTLTYSISGGADSGLFSISSGGVLTFNAAPDFENPTDTGGDNVYDVQVTVTDDGVPNLSDVQDIAVTVTDANDAPVITSDGGGATAAVNAAENQTAVTTVTASDEDLPAQTFTYSISGGADSGLFSISSGGVLTFNAAPDFENPTDTGGDNVYDVQVTVTDDGAPNLSDVQDIAVTVTDVNDAPVITSDGGGATAAVNAAENQTAVTTVTASDEDLPAQTFTYSISGGADSGLFSISSGGVLTFNAAPDFENPTDTGGDNVYDVQVTVTDDGVPNLSDIQDIAVTVTNVNDAPVITSDGGGATAAVNAAENQTAVTTVTANDEDLPAQAFTYSISGGADSGLFSISSGGVLTFNAAPDFENPTDTGGDNVYDVQVTVTDDGVPNLSDVQDIAVTVTDANDAPVITSDGGGATAAVNAAENQTAVTTVTASDEDLPAQTLTYSISGGADSGLFSISSGGVLTFNAAPDFENPTDTGGDNVYDVQVTVTDDGAPNLSDIQDIAVTVTDVDPESTAVDDAYSGIVGNVGLDVPVANGLLSNDLGGPAAVTAVNGGANVGIATATTHGTVTVQADGSFLYEPDAGNLLADSFTYELDTATTATVNLTFGTDLVWFIDVTPSGAGNEGTLSDPFTSIPDYHGVAAAGDKVFIAEGSYTGPLNLDNNTIVIGEGAVAGPVVFIVVGDPTADLLGVTVPTDSRVLPSVGGTAPVITSATNGINLAQGNTVRGVDIGNTNGTGISGTSVGTSTVSDVSITGTGAGVNITTGTLAMSFDEISSSNAAGISLSGVSGDFDVATGTINAGSSTAVNISGNPVDLDVTLTSVSSDGATNGIVLSNTTGSFTITGDGSNTQNASGGTIANSTSHGILLTNTQGISLTSMDLQSPGDSLAEHGLLATNIQGNNLFRAGRVTGIGHTSGDGISINNTNTNLSLFEINNSLFTGVPLGGNDGIIVQAHGNSTMRVDVLNNSTFDSLNGDGLQAISNDTSNLTVNLKNSEFNTDTGGIDGGASGGVSRVTFSSTGTSTLTTVVEDNVFDDTGTQTGALPVSTQVGVLDYVANDSSNLIARIRRNEIFGVDQEQGIRVVGDDNAASLDVIVDDNDINNIQDQDAIFFYIRDATQVANISITDNDIGTGPDGAVGGGDDLPIIGHGIQVRVQSRNTTNGGGTNPNTPIVTNLLISGNDIVNNDSNETIDLESEVDDPDGASAIPAATLNATVTGNNLVNLGSGDELEADSEDGVNAGNAHGTSLLCLNMSANTLNAGAGTIVVDEDGGSSLDAQLSIVQADQATLASVNGIPTANVTMVGSPSFGAAACPTPTHAGSPALMAASGQAAGVAASLTAADLTRVVNEAKSRFAAVGLSVSQMQLLGTVTFASADLDDARLGETFVSSIRIDADAAGYGWFVDTTPSDDDEFDIDEGGNQYQASRGEAAGRIDLLSVVMHELGHALGLQHTDEGLMSDSLDVGIRRLPTAHDEVFANQAW</sequence>
<reference evidence="11 12" key="1">
    <citation type="submission" date="2024-02" db="EMBL/GenBank/DDBJ databases">
        <title>Rhodopirellula caenicola NBRC 110016.</title>
        <authorList>
            <person name="Ichikawa N."/>
            <person name="Katano-Makiyama Y."/>
            <person name="Hidaka K."/>
        </authorList>
    </citation>
    <scope>NUCLEOTIDE SEQUENCE [LARGE SCALE GENOMIC DNA]</scope>
    <source>
        <strain evidence="11 12">NBRC 110016</strain>
    </source>
</reference>
<dbReference type="PANTHER" id="PTHR24028:SF328">
    <property type="entry name" value="CADHERIN-3"/>
    <property type="match status" value="1"/>
</dbReference>
<keyword evidence="7" id="KW-0472">Membrane</keyword>
<feature type="domain" description="Cadherin" evidence="10">
    <location>
        <begin position="1128"/>
        <end position="1220"/>
    </location>
</feature>
<evidence type="ECO:0000256" key="9">
    <source>
        <dbReference type="SAM" id="MobiDB-lite"/>
    </source>
</evidence>
<dbReference type="RefSeq" id="WP_345682758.1">
    <property type="nucleotide sequence ID" value="NZ_BAABRO010000002.1"/>
</dbReference>
<evidence type="ECO:0000256" key="6">
    <source>
        <dbReference type="ARBA" id="ARBA00022833"/>
    </source>
</evidence>
<keyword evidence="3" id="KW-0812">Transmembrane</keyword>
<gene>
    <name evidence="11" type="ORF">Rcae01_01208</name>
</gene>
<dbReference type="InterPro" id="IPR001818">
    <property type="entry name" value="Pept_M10_metallopeptidase"/>
</dbReference>
<dbReference type="PANTHER" id="PTHR24028">
    <property type="entry name" value="CADHERIN-87A"/>
    <property type="match status" value="1"/>
</dbReference>
<protein>
    <recommendedName>
        <fullName evidence="10">Cadherin domain-containing protein</fullName>
    </recommendedName>
</protein>
<dbReference type="SMART" id="SM00736">
    <property type="entry name" value="CADG"/>
    <property type="match status" value="1"/>
</dbReference>
<feature type="domain" description="Cadherin" evidence="10">
    <location>
        <begin position="1019"/>
        <end position="1110"/>
    </location>
</feature>
<dbReference type="SMART" id="SM00710">
    <property type="entry name" value="PbH1"/>
    <property type="match status" value="10"/>
</dbReference>
<keyword evidence="6" id="KW-0862">Zinc</keyword>
<dbReference type="InterPro" id="IPR006626">
    <property type="entry name" value="PbH1"/>
</dbReference>
<feature type="compositionally biased region" description="Polar residues" evidence="9">
    <location>
        <begin position="1"/>
        <end position="12"/>
    </location>
</feature>
<evidence type="ECO:0000313" key="11">
    <source>
        <dbReference type="EMBL" id="GAA5505761.1"/>
    </source>
</evidence>
<keyword evidence="8" id="KW-0325">Glycoprotein</keyword>
<name>A0ABP9VM87_9BACT</name>
<keyword evidence="4" id="KW-0479">Metal-binding</keyword>
<feature type="domain" description="Cadherin" evidence="10">
    <location>
        <begin position="801"/>
        <end position="892"/>
    </location>
</feature>
<evidence type="ECO:0000256" key="3">
    <source>
        <dbReference type="ARBA" id="ARBA00022692"/>
    </source>
</evidence>
<organism evidence="11 12">
    <name type="scientific">Novipirellula caenicola</name>
    <dbReference type="NCBI Taxonomy" id="1536901"/>
    <lineage>
        <taxon>Bacteria</taxon>
        <taxon>Pseudomonadati</taxon>
        <taxon>Planctomycetota</taxon>
        <taxon>Planctomycetia</taxon>
        <taxon>Pirellulales</taxon>
        <taxon>Pirellulaceae</taxon>
        <taxon>Novipirellula</taxon>
    </lineage>
</organism>
<comment type="caution">
    <text evidence="11">The sequence shown here is derived from an EMBL/GenBank/DDBJ whole genome shotgun (WGS) entry which is preliminary data.</text>
</comment>
<dbReference type="InterPro" id="IPR024079">
    <property type="entry name" value="MetalloPept_cat_dom_sf"/>
</dbReference>
<feature type="domain" description="Cadherin" evidence="10">
    <location>
        <begin position="910"/>
        <end position="1001"/>
    </location>
</feature>
<keyword evidence="12" id="KW-1185">Reference proteome</keyword>
<keyword evidence="5" id="KW-0378">Hydrolase</keyword>
<dbReference type="InterPro" id="IPR011050">
    <property type="entry name" value="Pectin_lyase_fold/virulence"/>
</dbReference>
<dbReference type="Pfam" id="PF00413">
    <property type="entry name" value="Peptidase_M10"/>
    <property type="match status" value="1"/>
</dbReference>
<feature type="region of interest" description="Disordered" evidence="9">
    <location>
        <begin position="1"/>
        <end position="20"/>
    </location>
</feature>
<accession>A0ABP9VM87</accession>
<dbReference type="SUPFAM" id="SSF55486">
    <property type="entry name" value="Metalloproteases ('zincins'), catalytic domain"/>
    <property type="match status" value="1"/>
</dbReference>
<dbReference type="EMBL" id="BAABRO010000002">
    <property type="protein sequence ID" value="GAA5505761.1"/>
    <property type="molecule type" value="Genomic_DNA"/>
</dbReference>
<dbReference type="PROSITE" id="PS50268">
    <property type="entry name" value="CADHERIN_2"/>
    <property type="match status" value="6"/>
</dbReference>